<evidence type="ECO:0000313" key="1">
    <source>
        <dbReference type="EMBL" id="KAJ1137033.1"/>
    </source>
</evidence>
<proteinExistence type="predicted"/>
<organism evidence="1 2">
    <name type="scientific">Pleurodeles waltl</name>
    <name type="common">Iberian ribbed newt</name>
    <dbReference type="NCBI Taxonomy" id="8319"/>
    <lineage>
        <taxon>Eukaryota</taxon>
        <taxon>Metazoa</taxon>
        <taxon>Chordata</taxon>
        <taxon>Craniata</taxon>
        <taxon>Vertebrata</taxon>
        <taxon>Euteleostomi</taxon>
        <taxon>Amphibia</taxon>
        <taxon>Batrachia</taxon>
        <taxon>Caudata</taxon>
        <taxon>Salamandroidea</taxon>
        <taxon>Salamandridae</taxon>
        <taxon>Pleurodelinae</taxon>
        <taxon>Pleurodeles</taxon>
    </lineage>
</organism>
<comment type="caution">
    <text evidence="1">The sequence shown here is derived from an EMBL/GenBank/DDBJ whole genome shotgun (WGS) entry which is preliminary data.</text>
</comment>
<protein>
    <submittedName>
        <fullName evidence="1">Uncharacterized protein</fullName>
    </submittedName>
</protein>
<keyword evidence="2" id="KW-1185">Reference proteome</keyword>
<name>A0AAV7Q9P0_PLEWA</name>
<evidence type="ECO:0000313" key="2">
    <source>
        <dbReference type="Proteomes" id="UP001066276"/>
    </source>
</evidence>
<dbReference type="AlphaFoldDB" id="A0AAV7Q9P0"/>
<sequence>MVSAPHPLRSRWRVCGAEAPLAGQPEPRRSLSMGQVVTLVSWAAPSPEVETRLYPCGIEFNNSCDPPPPL</sequence>
<accession>A0AAV7Q9P0</accession>
<dbReference type="Proteomes" id="UP001066276">
    <property type="component" value="Chromosome 6"/>
</dbReference>
<reference evidence="1" key="1">
    <citation type="journal article" date="2022" name="bioRxiv">
        <title>Sequencing and chromosome-scale assembly of the giantPleurodeles waltlgenome.</title>
        <authorList>
            <person name="Brown T."/>
            <person name="Elewa A."/>
            <person name="Iarovenko S."/>
            <person name="Subramanian E."/>
            <person name="Araus A.J."/>
            <person name="Petzold A."/>
            <person name="Susuki M."/>
            <person name="Suzuki K.-i.T."/>
            <person name="Hayashi T."/>
            <person name="Toyoda A."/>
            <person name="Oliveira C."/>
            <person name="Osipova E."/>
            <person name="Leigh N.D."/>
            <person name="Simon A."/>
            <person name="Yun M.H."/>
        </authorList>
    </citation>
    <scope>NUCLEOTIDE SEQUENCE</scope>
    <source>
        <strain evidence="1">20211129_DDA</strain>
        <tissue evidence="1">Liver</tissue>
    </source>
</reference>
<dbReference type="EMBL" id="JANPWB010000010">
    <property type="protein sequence ID" value="KAJ1137033.1"/>
    <property type="molecule type" value="Genomic_DNA"/>
</dbReference>
<gene>
    <name evidence="1" type="ORF">NDU88_003446</name>
</gene>